<accession>L1J3Q9</accession>
<reference evidence="7" key="3">
    <citation type="submission" date="2016-03" db="UniProtKB">
        <authorList>
            <consortium name="EnsemblProtists"/>
        </authorList>
    </citation>
    <scope>IDENTIFICATION</scope>
</reference>
<dbReference type="GeneID" id="17299734"/>
<dbReference type="Pfam" id="PF00439">
    <property type="entry name" value="Bromodomain"/>
    <property type="match status" value="1"/>
</dbReference>
<evidence type="ECO:0000313" key="8">
    <source>
        <dbReference type="Proteomes" id="UP000011087"/>
    </source>
</evidence>
<protein>
    <recommendedName>
        <fullName evidence="5">Bromo domain-containing protein</fullName>
    </recommendedName>
</protein>
<dbReference type="PANTHER" id="PTHR45915:SF2">
    <property type="entry name" value="TOUTATIS, ISOFORM E"/>
    <property type="match status" value="1"/>
</dbReference>
<dbReference type="InterPro" id="IPR018359">
    <property type="entry name" value="Bromodomain_CS"/>
</dbReference>
<proteinExistence type="predicted"/>
<keyword evidence="2 4" id="KW-0103">Bromodomain</keyword>
<comment type="subcellular location">
    <subcellularLocation>
        <location evidence="1">Nucleus</location>
    </subcellularLocation>
</comment>
<feature type="non-terminal residue" evidence="6">
    <location>
        <position position="109"/>
    </location>
</feature>
<evidence type="ECO:0000256" key="1">
    <source>
        <dbReference type="ARBA" id="ARBA00004123"/>
    </source>
</evidence>
<dbReference type="HOGENOM" id="CLU_129458_1_1_1"/>
<dbReference type="PROSITE" id="PS50014">
    <property type="entry name" value="BROMODOMAIN_2"/>
    <property type="match status" value="1"/>
</dbReference>
<reference evidence="6 8" key="1">
    <citation type="journal article" date="2012" name="Nature">
        <title>Algal genomes reveal evolutionary mosaicism and the fate of nucleomorphs.</title>
        <authorList>
            <consortium name="DOE Joint Genome Institute"/>
            <person name="Curtis B.A."/>
            <person name="Tanifuji G."/>
            <person name="Burki F."/>
            <person name="Gruber A."/>
            <person name="Irimia M."/>
            <person name="Maruyama S."/>
            <person name="Arias M.C."/>
            <person name="Ball S.G."/>
            <person name="Gile G.H."/>
            <person name="Hirakawa Y."/>
            <person name="Hopkins J.F."/>
            <person name="Kuo A."/>
            <person name="Rensing S.A."/>
            <person name="Schmutz J."/>
            <person name="Symeonidi A."/>
            <person name="Elias M."/>
            <person name="Eveleigh R.J."/>
            <person name="Herman E.K."/>
            <person name="Klute M.J."/>
            <person name="Nakayama T."/>
            <person name="Obornik M."/>
            <person name="Reyes-Prieto A."/>
            <person name="Armbrust E.V."/>
            <person name="Aves S.J."/>
            <person name="Beiko R.G."/>
            <person name="Coutinho P."/>
            <person name="Dacks J.B."/>
            <person name="Durnford D.G."/>
            <person name="Fast N.M."/>
            <person name="Green B.R."/>
            <person name="Grisdale C.J."/>
            <person name="Hempel F."/>
            <person name="Henrissat B."/>
            <person name="Hoppner M.P."/>
            <person name="Ishida K."/>
            <person name="Kim E."/>
            <person name="Koreny L."/>
            <person name="Kroth P.G."/>
            <person name="Liu Y."/>
            <person name="Malik S.B."/>
            <person name="Maier U.G."/>
            <person name="McRose D."/>
            <person name="Mock T."/>
            <person name="Neilson J.A."/>
            <person name="Onodera N.T."/>
            <person name="Poole A.M."/>
            <person name="Pritham E.J."/>
            <person name="Richards T.A."/>
            <person name="Rocap G."/>
            <person name="Roy S.W."/>
            <person name="Sarai C."/>
            <person name="Schaack S."/>
            <person name="Shirato S."/>
            <person name="Slamovits C.H."/>
            <person name="Spencer D.F."/>
            <person name="Suzuki S."/>
            <person name="Worden A.Z."/>
            <person name="Zauner S."/>
            <person name="Barry K."/>
            <person name="Bell C."/>
            <person name="Bharti A.K."/>
            <person name="Crow J.A."/>
            <person name="Grimwood J."/>
            <person name="Kramer R."/>
            <person name="Lindquist E."/>
            <person name="Lucas S."/>
            <person name="Salamov A."/>
            <person name="McFadden G.I."/>
            <person name="Lane C.E."/>
            <person name="Keeling P.J."/>
            <person name="Gray M.W."/>
            <person name="Grigoriev I.V."/>
            <person name="Archibald J.M."/>
        </authorList>
    </citation>
    <scope>NUCLEOTIDE SEQUENCE</scope>
    <source>
        <strain evidence="6 8">CCMP2712</strain>
    </source>
</reference>
<evidence type="ECO:0000256" key="3">
    <source>
        <dbReference type="ARBA" id="ARBA00023242"/>
    </source>
</evidence>
<evidence type="ECO:0000313" key="7">
    <source>
        <dbReference type="EnsemblProtists" id="EKX43151"/>
    </source>
</evidence>
<dbReference type="STRING" id="905079.L1J3Q9"/>
<dbReference type="SUPFAM" id="SSF47370">
    <property type="entry name" value="Bromodomain"/>
    <property type="match status" value="1"/>
</dbReference>
<dbReference type="OMA" id="ISRCHAK"/>
<feature type="domain" description="Bromo" evidence="5">
    <location>
        <begin position="10"/>
        <end position="80"/>
    </location>
</feature>
<dbReference type="eggNOG" id="KOG1474">
    <property type="taxonomic scope" value="Eukaryota"/>
</dbReference>
<dbReference type="Proteomes" id="UP000011087">
    <property type="component" value="Unassembled WGS sequence"/>
</dbReference>
<dbReference type="RefSeq" id="XP_005830131.1">
    <property type="nucleotide sequence ID" value="XM_005830074.1"/>
</dbReference>
<dbReference type="InterPro" id="IPR036427">
    <property type="entry name" value="Bromodomain-like_sf"/>
</dbReference>
<dbReference type="CDD" id="cd04369">
    <property type="entry name" value="Bromodomain"/>
    <property type="match status" value="1"/>
</dbReference>
<evidence type="ECO:0000256" key="2">
    <source>
        <dbReference type="ARBA" id="ARBA00023117"/>
    </source>
</evidence>
<evidence type="ECO:0000313" key="6">
    <source>
        <dbReference type="EMBL" id="EKX43151.1"/>
    </source>
</evidence>
<dbReference type="AlphaFoldDB" id="L1J3Q9"/>
<dbReference type="EMBL" id="JH993012">
    <property type="protein sequence ID" value="EKX43151.1"/>
    <property type="molecule type" value="Genomic_DNA"/>
</dbReference>
<feature type="non-terminal residue" evidence="6">
    <location>
        <position position="1"/>
    </location>
</feature>
<dbReference type="PaxDb" id="55529-EKX43151"/>
<dbReference type="GO" id="GO:0000785">
    <property type="term" value="C:chromatin"/>
    <property type="evidence" value="ECO:0007669"/>
    <property type="project" value="TreeGrafter"/>
</dbReference>
<evidence type="ECO:0000259" key="5">
    <source>
        <dbReference type="PROSITE" id="PS50014"/>
    </source>
</evidence>
<dbReference type="OrthoDB" id="21449at2759"/>
<evidence type="ECO:0000256" key="4">
    <source>
        <dbReference type="PROSITE-ProRule" id="PRU00035"/>
    </source>
</evidence>
<keyword evidence="8" id="KW-1185">Reference proteome</keyword>
<dbReference type="KEGG" id="gtt:GUITHDRAFT_58310"/>
<dbReference type="PRINTS" id="PR00503">
    <property type="entry name" value="BROMODOMAIN"/>
</dbReference>
<dbReference type="PANTHER" id="PTHR45915">
    <property type="entry name" value="TRANSCRIPTION INTERMEDIARY FACTOR"/>
    <property type="match status" value="1"/>
</dbReference>
<dbReference type="EnsemblProtists" id="EKX43151">
    <property type="protein sequence ID" value="EKX43151"/>
    <property type="gene ID" value="GUITHDRAFT_58310"/>
</dbReference>
<dbReference type="Gene3D" id="1.20.920.10">
    <property type="entry name" value="Bromodomain-like"/>
    <property type="match status" value="1"/>
</dbReference>
<dbReference type="PROSITE" id="PS00633">
    <property type="entry name" value="BROMODOMAIN_1"/>
    <property type="match status" value="1"/>
</dbReference>
<dbReference type="SMART" id="SM00297">
    <property type="entry name" value="BROMO"/>
    <property type="match status" value="1"/>
</dbReference>
<dbReference type="GO" id="GO:0005634">
    <property type="term" value="C:nucleus"/>
    <property type="evidence" value="ECO:0007669"/>
    <property type="project" value="UniProtKB-SubCell"/>
</dbReference>
<dbReference type="InterPro" id="IPR001487">
    <property type="entry name" value="Bromodomain"/>
</dbReference>
<reference evidence="8" key="2">
    <citation type="submission" date="2012-11" db="EMBL/GenBank/DDBJ databases">
        <authorList>
            <person name="Kuo A."/>
            <person name="Curtis B.A."/>
            <person name="Tanifuji G."/>
            <person name="Burki F."/>
            <person name="Gruber A."/>
            <person name="Irimia M."/>
            <person name="Maruyama S."/>
            <person name="Arias M.C."/>
            <person name="Ball S.G."/>
            <person name="Gile G.H."/>
            <person name="Hirakawa Y."/>
            <person name="Hopkins J.F."/>
            <person name="Rensing S.A."/>
            <person name="Schmutz J."/>
            <person name="Symeonidi A."/>
            <person name="Elias M."/>
            <person name="Eveleigh R.J."/>
            <person name="Herman E.K."/>
            <person name="Klute M.J."/>
            <person name="Nakayama T."/>
            <person name="Obornik M."/>
            <person name="Reyes-Prieto A."/>
            <person name="Armbrust E.V."/>
            <person name="Aves S.J."/>
            <person name="Beiko R.G."/>
            <person name="Coutinho P."/>
            <person name="Dacks J.B."/>
            <person name="Durnford D.G."/>
            <person name="Fast N.M."/>
            <person name="Green B.R."/>
            <person name="Grisdale C."/>
            <person name="Hempe F."/>
            <person name="Henrissat B."/>
            <person name="Hoppner M.P."/>
            <person name="Ishida K.-I."/>
            <person name="Kim E."/>
            <person name="Koreny L."/>
            <person name="Kroth P.G."/>
            <person name="Liu Y."/>
            <person name="Malik S.-B."/>
            <person name="Maier U.G."/>
            <person name="McRose D."/>
            <person name="Mock T."/>
            <person name="Neilson J.A."/>
            <person name="Onodera N.T."/>
            <person name="Poole A.M."/>
            <person name="Pritham E.J."/>
            <person name="Richards T.A."/>
            <person name="Rocap G."/>
            <person name="Roy S.W."/>
            <person name="Sarai C."/>
            <person name="Schaack S."/>
            <person name="Shirato S."/>
            <person name="Slamovits C.H."/>
            <person name="Spencer D.F."/>
            <person name="Suzuki S."/>
            <person name="Worden A.Z."/>
            <person name="Zauner S."/>
            <person name="Barry K."/>
            <person name="Bell C."/>
            <person name="Bharti A.K."/>
            <person name="Crow J.A."/>
            <person name="Grimwood J."/>
            <person name="Kramer R."/>
            <person name="Lindquist E."/>
            <person name="Lucas S."/>
            <person name="Salamov A."/>
            <person name="McFadden G.I."/>
            <person name="Lane C.E."/>
            <person name="Keeling P.J."/>
            <person name="Gray M.W."/>
            <person name="Grigoriev I.V."/>
            <person name="Archibald J.M."/>
        </authorList>
    </citation>
    <scope>NUCLEOTIDE SEQUENCE</scope>
    <source>
        <strain evidence="8">CCMP2712</strain>
    </source>
</reference>
<name>L1J3Q9_GUITC</name>
<sequence length="109" mass="12534">KCFLILEELRKKKSADIFNCPVDTRTVPDYRQVIENPMDLGTIVDQLVDGSYQTAHDVRKDVTLVWKNCILYNGIDSPLATDAFKLAKSFDERFKEEIAPPQHQGMKDF</sequence>
<keyword evidence="3" id="KW-0539">Nucleus</keyword>
<gene>
    <name evidence="6" type="ORF">GUITHDRAFT_58310</name>
</gene>
<organism evidence="6">
    <name type="scientific">Guillardia theta (strain CCMP2712)</name>
    <name type="common">Cryptophyte</name>
    <dbReference type="NCBI Taxonomy" id="905079"/>
    <lineage>
        <taxon>Eukaryota</taxon>
        <taxon>Cryptophyceae</taxon>
        <taxon>Pyrenomonadales</taxon>
        <taxon>Geminigeraceae</taxon>
        <taxon>Guillardia</taxon>
    </lineage>
</organism>